<dbReference type="InterPro" id="IPR058922">
    <property type="entry name" value="WHD_DRP"/>
</dbReference>
<dbReference type="InterPro" id="IPR038005">
    <property type="entry name" value="RX-like_CC"/>
</dbReference>
<dbReference type="SUPFAM" id="SSF52540">
    <property type="entry name" value="P-loop containing nucleoside triphosphate hydrolases"/>
    <property type="match status" value="1"/>
</dbReference>
<evidence type="ECO:0000256" key="3">
    <source>
        <dbReference type="ARBA" id="ARBA00022821"/>
    </source>
</evidence>
<evidence type="ECO:0000259" key="6">
    <source>
        <dbReference type="Pfam" id="PF23559"/>
    </source>
</evidence>
<evidence type="ECO:0000259" key="5">
    <source>
        <dbReference type="Pfam" id="PF18052"/>
    </source>
</evidence>
<feature type="domain" description="Disease resistance R13L4/SHOC-2-like LRR" evidence="7">
    <location>
        <begin position="586"/>
        <end position="869"/>
    </location>
</feature>
<keyword evidence="2" id="KW-0547">Nucleotide-binding</keyword>
<dbReference type="InterPro" id="IPR002182">
    <property type="entry name" value="NB-ARC"/>
</dbReference>
<accession>A0ABU6V9F6</accession>
<keyword evidence="9" id="KW-1185">Reference proteome</keyword>
<keyword evidence="3" id="KW-0611">Plant defense</keyword>
<evidence type="ECO:0000313" key="8">
    <source>
        <dbReference type="EMBL" id="MED6169824.1"/>
    </source>
</evidence>
<dbReference type="InterPro" id="IPR032675">
    <property type="entry name" value="LRR_dom_sf"/>
</dbReference>
<evidence type="ECO:0000256" key="1">
    <source>
        <dbReference type="ARBA" id="ARBA00022737"/>
    </source>
</evidence>
<dbReference type="PANTHER" id="PTHR23155:SF1193">
    <property type="entry name" value="DISEASE RESISTANCE PROTEIN RPP13-RELATED"/>
    <property type="match status" value="1"/>
</dbReference>
<dbReference type="PRINTS" id="PR00364">
    <property type="entry name" value="DISEASERSIST"/>
</dbReference>
<dbReference type="Pfam" id="PF23559">
    <property type="entry name" value="WHD_DRP"/>
    <property type="match status" value="1"/>
</dbReference>
<dbReference type="InterPro" id="IPR044974">
    <property type="entry name" value="Disease_R_plants"/>
</dbReference>
<dbReference type="Pfam" id="PF00931">
    <property type="entry name" value="NB-ARC"/>
    <property type="match status" value="1"/>
</dbReference>
<evidence type="ECO:0000313" key="9">
    <source>
        <dbReference type="Proteomes" id="UP001341840"/>
    </source>
</evidence>
<organism evidence="8 9">
    <name type="scientific">Stylosanthes scabra</name>
    <dbReference type="NCBI Taxonomy" id="79078"/>
    <lineage>
        <taxon>Eukaryota</taxon>
        <taxon>Viridiplantae</taxon>
        <taxon>Streptophyta</taxon>
        <taxon>Embryophyta</taxon>
        <taxon>Tracheophyta</taxon>
        <taxon>Spermatophyta</taxon>
        <taxon>Magnoliopsida</taxon>
        <taxon>eudicotyledons</taxon>
        <taxon>Gunneridae</taxon>
        <taxon>Pentapetalae</taxon>
        <taxon>rosids</taxon>
        <taxon>fabids</taxon>
        <taxon>Fabales</taxon>
        <taxon>Fabaceae</taxon>
        <taxon>Papilionoideae</taxon>
        <taxon>50 kb inversion clade</taxon>
        <taxon>dalbergioids sensu lato</taxon>
        <taxon>Dalbergieae</taxon>
        <taxon>Pterocarpus clade</taxon>
        <taxon>Stylosanthes</taxon>
    </lineage>
</organism>
<proteinExistence type="predicted"/>
<dbReference type="CDD" id="cd14798">
    <property type="entry name" value="RX-CC_like"/>
    <property type="match status" value="1"/>
</dbReference>
<dbReference type="InterPro" id="IPR042197">
    <property type="entry name" value="Apaf_helical"/>
</dbReference>
<feature type="domain" description="Disease resistance protein winged helix" evidence="6">
    <location>
        <begin position="442"/>
        <end position="513"/>
    </location>
</feature>
<feature type="domain" description="NB-ARC" evidence="4">
    <location>
        <begin position="173"/>
        <end position="357"/>
    </location>
</feature>
<evidence type="ECO:0000259" key="4">
    <source>
        <dbReference type="Pfam" id="PF00931"/>
    </source>
</evidence>
<feature type="domain" description="Disease resistance N-terminal" evidence="5">
    <location>
        <begin position="5"/>
        <end position="90"/>
    </location>
</feature>
<dbReference type="Gene3D" id="1.20.5.4130">
    <property type="match status" value="1"/>
</dbReference>
<evidence type="ECO:0000256" key="2">
    <source>
        <dbReference type="ARBA" id="ARBA00022741"/>
    </source>
</evidence>
<dbReference type="Gene3D" id="1.10.10.10">
    <property type="entry name" value="Winged helix-like DNA-binding domain superfamily/Winged helix DNA-binding domain"/>
    <property type="match status" value="1"/>
</dbReference>
<dbReference type="InterPro" id="IPR027417">
    <property type="entry name" value="P-loop_NTPase"/>
</dbReference>
<keyword evidence="1" id="KW-0677">Repeat</keyword>
<dbReference type="SUPFAM" id="SSF52058">
    <property type="entry name" value="L domain-like"/>
    <property type="match status" value="1"/>
</dbReference>
<dbReference type="InterPro" id="IPR041118">
    <property type="entry name" value="Rx_N"/>
</dbReference>
<dbReference type="Pfam" id="PF18052">
    <property type="entry name" value="Rx_N"/>
    <property type="match status" value="1"/>
</dbReference>
<reference evidence="8 9" key="1">
    <citation type="journal article" date="2023" name="Plants (Basel)">
        <title>Bridging the Gap: Combining Genomics and Transcriptomics Approaches to Understand Stylosanthes scabra, an Orphan Legume from the Brazilian Caatinga.</title>
        <authorList>
            <person name="Ferreira-Neto J.R.C."/>
            <person name="da Silva M.D."/>
            <person name="Binneck E."/>
            <person name="de Melo N.F."/>
            <person name="da Silva R.H."/>
            <person name="de Melo A.L.T.M."/>
            <person name="Pandolfi V."/>
            <person name="Bustamante F.O."/>
            <person name="Brasileiro-Vidal A.C."/>
            <person name="Benko-Iseppon A.M."/>
        </authorList>
    </citation>
    <scope>NUCLEOTIDE SEQUENCE [LARGE SCALE GENOMIC DNA]</scope>
    <source>
        <tissue evidence="8">Leaves</tissue>
    </source>
</reference>
<name>A0ABU6V9F6_9FABA</name>
<sequence>MADTVISFVLNNLSQLIANETNLLCGLDDKVKSLQSELSIINVHLKTFEGKIKKEIEKEVLRQIRDAAHEAEDVIDTFVVKVAMYKRRNKLGRMLHGLEHAKLLHDVAEKIDTIKATVNEIRDNKLKFADIFEPEGESSSSAIQDEQRMLLMHKKRTNVEEHDVVGFVRESKAVIKLLKEESSQSNVVSIIGMGGLGKTTLARKVYECNEVKSYFNCHAWVYVSNECRVEELLLGLIKCLMPNLDEYNHGRKRKGKKQKGIEKPGDLPSLGVDELKLLVRDFLSMKRYLVVLDDLWKTQDWDEIQDAFPNHNNGSKILITSRLKEVALRTSSCPYYLQFLSDDESWKLFSKKVFRGEECPVDLEHLGKQMVKSCGGLPLSIVVLAGLLANKENPHREWSRVVGHVNSYLTREDKTQVKDIVLKLSYDNLPTRLKPCFLYLGMYPEDFDIPVWSLLQKWVAEGFIQQAGTRDSEDVAEDYLYELIDRSLVQASRVDVNGDVMGCRIHDLLRDLCISESKEAKLFEVCTNNIILERSKPRRLSIQCGMDSYVSSSNNDHSCVRSLLWFDPRERDGSPCEWKWVSKKFNLVRVLDLSYNHFNKVPSNLGLFIHLRHIDTDGITMVLRGEHSSKAEDKVMWNLQTISSIKFSRQIAWMLEKGRFPRLRKLGLKIYLADKDKVHELLSCLQRLTHLHKLKLFLPLKRYKTCRPMPSNYKQMKWRNGWKPIELLQSLQHLSNLTTLEVYGALDLPTCGIAFPACITKLALIHISFMNDDGMNAIGNLTTLRLLTLFGNVEVGDVEVDDSFEINCNAGSFSQLQVFEMKWLNVNKWKLGNGAMPCLQTLLIKSCKRLESLPDEVWALNSLRQVQVVRPSQALSLALGNLEMKDGCDLIITEL</sequence>
<dbReference type="InterPro" id="IPR036388">
    <property type="entry name" value="WH-like_DNA-bd_sf"/>
</dbReference>
<dbReference type="InterPro" id="IPR055414">
    <property type="entry name" value="LRR_R13L4/SHOC2-like"/>
</dbReference>
<comment type="caution">
    <text evidence="8">The sequence shown here is derived from an EMBL/GenBank/DDBJ whole genome shotgun (WGS) entry which is preliminary data.</text>
</comment>
<dbReference type="PANTHER" id="PTHR23155">
    <property type="entry name" value="DISEASE RESISTANCE PROTEIN RP"/>
    <property type="match status" value="1"/>
</dbReference>
<protein>
    <submittedName>
        <fullName evidence="8">Uncharacterized protein</fullName>
    </submittedName>
</protein>
<dbReference type="Proteomes" id="UP001341840">
    <property type="component" value="Unassembled WGS sequence"/>
</dbReference>
<dbReference type="Pfam" id="PF23598">
    <property type="entry name" value="LRR_14"/>
    <property type="match status" value="1"/>
</dbReference>
<dbReference type="EMBL" id="JASCZI010151124">
    <property type="protein sequence ID" value="MED6169824.1"/>
    <property type="molecule type" value="Genomic_DNA"/>
</dbReference>
<evidence type="ECO:0000259" key="7">
    <source>
        <dbReference type="Pfam" id="PF23598"/>
    </source>
</evidence>
<dbReference type="Gene3D" id="1.10.8.430">
    <property type="entry name" value="Helical domain of apoptotic protease-activating factors"/>
    <property type="match status" value="1"/>
</dbReference>
<gene>
    <name evidence="8" type="ORF">PIB30_024796</name>
</gene>
<dbReference type="Gene3D" id="3.40.50.300">
    <property type="entry name" value="P-loop containing nucleotide triphosphate hydrolases"/>
    <property type="match status" value="1"/>
</dbReference>
<dbReference type="Gene3D" id="3.80.10.10">
    <property type="entry name" value="Ribonuclease Inhibitor"/>
    <property type="match status" value="1"/>
</dbReference>